<dbReference type="AlphaFoldDB" id="Q16L61"/>
<name>Q16L61_AEDAE</name>
<dbReference type="KEGG" id="aag:5576770"/>
<dbReference type="Proteomes" id="UP000682892">
    <property type="component" value="Unassembled WGS sequence"/>
</dbReference>
<dbReference type="HOGENOM" id="CLU_3015990_0_0_1"/>
<reference evidence="1" key="1">
    <citation type="submission" date="2005-10" db="EMBL/GenBank/DDBJ databases">
        <authorList>
            <person name="Loftus B.J."/>
            <person name="Nene V.M."/>
            <person name="Hannick L.I."/>
            <person name="Bidwell S."/>
            <person name="Haas B."/>
            <person name="Amedeo P."/>
            <person name="Orvis J."/>
            <person name="Wortman J.R."/>
            <person name="White O.R."/>
            <person name="Salzberg S."/>
            <person name="Shumway M."/>
            <person name="Koo H."/>
            <person name="Zhao Y."/>
            <person name="Holmes M."/>
            <person name="Miller J."/>
            <person name="Schatz M."/>
            <person name="Pop M."/>
            <person name="Pai G."/>
            <person name="Utterback T."/>
            <person name="Rogers Y.-H."/>
            <person name="Kravitz S."/>
            <person name="Fraser C.M."/>
        </authorList>
    </citation>
    <scope>NUCLEOTIDE SEQUENCE</scope>
    <source>
        <strain evidence="1">Liverpool</strain>
    </source>
</reference>
<gene>
    <name evidence="1" type="ORF">AaeL_AAEL012756</name>
</gene>
<protein>
    <submittedName>
        <fullName evidence="1">AAEL012756-PA</fullName>
    </submittedName>
</protein>
<evidence type="ECO:0000313" key="2">
    <source>
        <dbReference type="Proteomes" id="UP000682892"/>
    </source>
</evidence>
<reference evidence="1" key="2">
    <citation type="journal article" date="2007" name="Science">
        <title>Genome sequence of Aedes aegypti, a major arbovirus vector.</title>
        <authorList>
            <person name="Nene V."/>
            <person name="Wortman J.R."/>
            <person name="Lawson D."/>
            <person name="Haas B."/>
            <person name="Kodira C."/>
            <person name="Tu Z.J."/>
            <person name="Loftus B."/>
            <person name="Xi Z."/>
            <person name="Megy K."/>
            <person name="Grabherr M."/>
            <person name="Ren Q."/>
            <person name="Zdobnov E.M."/>
            <person name="Lobo N.F."/>
            <person name="Campbell K.S."/>
            <person name="Brown S.E."/>
            <person name="Bonaldo M.F."/>
            <person name="Zhu J."/>
            <person name="Sinkins S.P."/>
            <person name="Hogenkamp D.G."/>
            <person name="Amedeo P."/>
            <person name="Arensburger P."/>
            <person name="Atkinson P.W."/>
            <person name="Bidwell S."/>
            <person name="Biedler J."/>
            <person name="Birney E."/>
            <person name="Bruggner R.V."/>
            <person name="Costas J."/>
            <person name="Coy M.R."/>
            <person name="Crabtree J."/>
            <person name="Crawford M."/>
            <person name="Debruyn B."/>
            <person name="Decaprio D."/>
            <person name="Eiglmeier K."/>
            <person name="Eisenstadt E."/>
            <person name="El-Dorry H."/>
            <person name="Gelbart W.M."/>
            <person name="Gomes S.L."/>
            <person name="Hammond M."/>
            <person name="Hannick L.I."/>
            <person name="Hogan J.R."/>
            <person name="Holmes M.H."/>
            <person name="Jaffe D."/>
            <person name="Johnston J.S."/>
            <person name="Kennedy R.C."/>
            <person name="Koo H."/>
            <person name="Kravitz S."/>
            <person name="Kriventseva E.V."/>
            <person name="Kulp D."/>
            <person name="Labutti K."/>
            <person name="Lee E."/>
            <person name="Li S."/>
            <person name="Lovin D.D."/>
            <person name="Mao C."/>
            <person name="Mauceli E."/>
            <person name="Menck C.F."/>
            <person name="Miller J.R."/>
            <person name="Montgomery P."/>
            <person name="Mori A."/>
            <person name="Nascimento A.L."/>
            <person name="Naveira H.F."/>
            <person name="Nusbaum C."/>
            <person name="O'leary S."/>
            <person name="Orvis J."/>
            <person name="Pertea M."/>
            <person name="Quesneville H."/>
            <person name="Reidenbach K.R."/>
            <person name="Rogers Y.H."/>
            <person name="Roth C.W."/>
            <person name="Schneider J.R."/>
            <person name="Schatz M."/>
            <person name="Shumway M."/>
            <person name="Stanke M."/>
            <person name="Stinson E.O."/>
            <person name="Tubio J.M."/>
            <person name="Vanzee J.P."/>
            <person name="Verjovski-Almeida S."/>
            <person name="Werner D."/>
            <person name="White O."/>
            <person name="Wyder S."/>
            <person name="Zeng Q."/>
            <person name="Zhao Q."/>
            <person name="Zhao Y."/>
            <person name="Hill C.A."/>
            <person name="Raikhel A.S."/>
            <person name="Soares M.B."/>
            <person name="Knudson D.L."/>
            <person name="Lee N.H."/>
            <person name="Galagan J."/>
            <person name="Salzberg S.L."/>
            <person name="Paulsen I.T."/>
            <person name="Dimopoulos G."/>
            <person name="Collins F.H."/>
            <person name="Birren B."/>
            <person name="Fraser-Liggett C.M."/>
            <person name="Severson D.W."/>
        </authorList>
    </citation>
    <scope>NUCLEOTIDE SEQUENCE [LARGE SCALE GENOMIC DNA]</scope>
    <source>
        <strain evidence="1">Liverpool</strain>
    </source>
</reference>
<proteinExistence type="predicted"/>
<organism evidence="1 2">
    <name type="scientific">Aedes aegypti</name>
    <name type="common">Yellowfever mosquito</name>
    <name type="synonym">Culex aegypti</name>
    <dbReference type="NCBI Taxonomy" id="7159"/>
    <lineage>
        <taxon>Eukaryota</taxon>
        <taxon>Metazoa</taxon>
        <taxon>Ecdysozoa</taxon>
        <taxon>Arthropoda</taxon>
        <taxon>Hexapoda</taxon>
        <taxon>Insecta</taxon>
        <taxon>Pterygota</taxon>
        <taxon>Neoptera</taxon>
        <taxon>Endopterygota</taxon>
        <taxon>Diptera</taxon>
        <taxon>Nematocera</taxon>
        <taxon>Culicoidea</taxon>
        <taxon>Culicidae</taxon>
        <taxon>Culicinae</taxon>
        <taxon>Aedini</taxon>
        <taxon>Aedes</taxon>
        <taxon>Stegomyia</taxon>
    </lineage>
</organism>
<dbReference type="OrthoDB" id="6147534at2759"/>
<sequence length="56" mass="6191">MNPLQSVRSCPVPIDQSSNKARTVMKRHLELLPSNCSHSALLHIVTKQHAGCKTLN</sequence>
<dbReference type="PaxDb" id="7159-AAEL012756-PA"/>
<reference evidence="1" key="3">
    <citation type="submission" date="2012-09" db="EMBL/GenBank/DDBJ databases">
        <authorList>
            <consortium name="VectorBase"/>
        </authorList>
    </citation>
    <scope>NUCLEOTIDE SEQUENCE</scope>
    <source>
        <strain evidence="1">Liverpool</strain>
    </source>
</reference>
<evidence type="ECO:0000313" key="1">
    <source>
        <dbReference type="EMBL" id="EAT35053.1"/>
    </source>
</evidence>
<dbReference type="EMBL" id="CH477920">
    <property type="protein sequence ID" value="EAT35053.1"/>
    <property type="molecule type" value="Genomic_DNA"/>
</dbReference>
<accession>Q16L61</accession>